<proteinExistence type="predicted"/>
<reference evidence="1 2" key="1">
    <citation type="journal article" date="2012" name="Science">
        <title>Ecological populations of bacteria act as socially cohesive units of antibiotic production and resistance.</title>
        <authorList>
            <person name="Cordero O.X."/>
            <person name="Wildschutte H."/>
            <person name="Kirkup B."/>
            <person name="Proehl S."/>
            <person name="Ngo L."/>
            <person name="Hussain F."/>
            <person name="Le Roux F."/>
            <person name="Mincer T."/>
            <person name="Polz M.F."/>
        </authorList>
    </citation>
    <scope>NUCLEOTIDE SEQUENCE [LARGE SCALE GENOMIC DNA]</scope>
    <source>
        <strain evidence="1 2">1F-267</strain>
    </source>
</reference>
<accession>A0ABX3B4W2</accession>
<comment type="caution">
    <text evidence="1">The sequence shown here is derived from an EMBL/GenBank/DDBJ whole genome shotgun (WGS) entry which is preliminary data.</text>
</comment>
<keyword evidence="2" id="KW-1185">Reference proteome</keyword>
<protein>
    <submittedName>
        <fullName evidence="1">Uncharacterized protein</fullName>
    </submittedName>
</protein>
<organism evidence="1 2">
    <name type="scientific">Vibrio tasmaniensis 1F-267</name>
    <dbReference type="NCBI Taxonomy" id="1191324"/>
    <lineage>
        <taxon>Bacteria</taxon>
        <taxon>Pseudomonadati</taxon>
        <taxon>Pseudomonadota</taxon>
        <taxon>Gammaproteobacteria</taxon>
        <taxon>Vibrionales</taxon>
        <taxon>Vibrionaceae</taxon>
        <taxon>Vibrio</taxon>
    </lineage>
</organism>
<evidence type="ECO:0000313" key="1">
    <source>
        <dbReference type="EMBL" id="OEF47393.1"/>
    </source>
</evidence>
<sequence length="169" mass="19589">MDKILKYAVKEAEDKYGKSRSQRALLPVQFRNGNPDVTYPSNHHLLVTISENCRREVYRAYYQLSHEAIHTLSPVGITQVSWLEEGVAVNFSHSFMERHCGVKWDSCGSTKYDLSWKYVRELLQLYPNAIRQIFNTFGSLSNLNPREVSKMFPRASSRLITKLCARFNP</sequence>
<dbReference type="Proteomes" id="UP000094638">
    <property type="component" value="Unassembled WGS sequence"/>
</dbReference>
<name>A0ABX3B4W2_9VIBR</name>
<evidence type="ECO:0000313" key="2">
    <source>
        <dbReference type="Proteomes" id="UP000094638"/>
    </source>
</evidence>
<gene>
    <name evidence="1" type="ORF">A163_21720</name>
</gene>
<dbReference type="EMBL" id="AJZO02000195">
    <property type="protein sequence ID" value="OEF47393.1"/>
    <property type="molecule type" value="Genomic_DNA"/>
</dbReference>